<comment type="caution">
    <text evidence="2">The sequence shown here is derived from an EMBL/GenBank/DDBJ whole genome shotgun (WGS) entry which is preliminary data.</text>
</comment>
<evidence type="ECO:0000313" key="2">
    <source>
        <dbReference type="EMBL" id="NII07352.1"/>
    </source>
</evidence>
<gene>
    <name evidence="2" type="ORF">HBF25_13260</name>
</gene>
<dbReference type="RefSeq" id="WP_166949146.1">
    <property type="nucleotide sequence ID" value="NZ_JAARLZ010000006.1"/>
</dbReference>
<dbReference type="GO" id="GO:0008168">
    <property type="term" value="F:methyltransferase activity"/>
    <property type="evidence" value="ECO:0007669"/>
    <property type="project" value="UniProtKB-KW"/>
</dbReference>
<dbReference type="Proteomes" id="UP000490980">
    <property type="component" value="Unassembled WGS sequence"/>
</dbReference>
<protein>
    <submittedName>
        <fullName evidence="2">Class I SAM-dependent methyltransferase</fullName>
    </submittedName>
</protein>
<dbReference type="GO" id="GO:0032259">
    <property type="term" value="P:methylation"/>
    <property type="evidence" value="ECO:0007669"/>
    <property type="project" value="UniProtKB-KW"/>
</dbReference>
<name>A0A7X5UBN3_9GAMM</name>
<dbReference type="SUPFAM" id="SSF53335">
    <property type="entry name" value="S-adenosyl-L-methionine-dependent methyltransferases"/>
    <property type="match status" value="1"/>
</dbReference>
<dbReference type="EMBL" id="JAARLZ010000006">
    <property type="protein sequence ID" value="NII07352.1"/>
    <property type="molecule type" value="Genomic_DNA"/>
</dbReference>
<feature type="domain" description="Methyltransferase" evidence="1">
    <location>
        <begin position="35"/>
        <end position="130"/>
    </location>
</feature>
<reference evidence="2 3" key="1">
    <citation type="submission" date="2020-03" db="EMBL/GenBank/DDBJ databases">
        <authorList>
            <person name="Lai Q."/>
        </authorList>
    </citation>
    <scope>NUCLEOTIDE SEQUENCE [LARGE SCALE GENOMIC DNA]</scope>
    <source>
        <strain evidence="2 3">CCUG 25036</strain>
    </source>
</reference>
<dbReference type="Pfam" id="PF13649">
    <property type="entry name" value="Methyltransf_25"/>
    <property type="match status" value="1"/>
</dbReference>
<dbReference type="Gene3D" id="3.40.50.150">
    <property type="entry name" value="Vaccinia Virus protein VP39"/>
    <property type="match status" value="1"/>
</dbReference>
<proteinExistence type="predicted"/>
<evidence type="ECO:0000313" key="3">
    <source>
        <dbReference type="Proteomes" id="UP000490980"/>
    </source>
</evidence>
<sequence>MKGRESGMPQEDAWAEFFDADAAMALLWPQGDGDVVELGSGYGTFTVAAAARTKGTLTAIDIEPDMVDYTRAKAASRGLSNIHAVLRDVVAEGLGLPVASQAHAMVYNLLHLEEPVALLRTIRESLRPGGTVSVIHWRSDMPTPRGPSLAIRPSPGDCRRWMAEAGFQAIREVDLAHACPYHYGLIATR</sequence>
<dbReference type="InterPro" id="IPR029063">
    <property type="entry name" value="SAM-dependent_MTases_sf"/>
</dbReference>
<keyword evidence="2" id="KW-0808">Transferase</keyword>
<dbReference type="InterPro" id="IPR041698">
    <property type="entry name" value="Methyltransf_25"/>
</dbReference>
<organism evidence="2 3">
    <name type="scientific">Luteibacter anthropi</name>
    <dbReference type="NCBI Taxonomy" id="564369"/>
    <lineage>
        <taxon>Bacteria</taxon>
        <taxon>Pseudomonadati</taxon>
        <taxon>Pseudomonadota</taxon>
        <taxon>Gammaproteobacteria</taxon>
        <taxon>Lysobacterales</taxon>
        <taxon>Rhodanobacteraceae</taxon>
        <taxon>Luteibacter</taxon>
    </lineage>
</organism>
<dbReference type="CDD" id="cd02440">
    <property type="entry name" value="AdoMet_MTases"/>
    <property type="match status" value="1"/>
</dbReference>
<evidence type="ECO:0000259" key="1">
    <source>
        <dbReference type="Pfam" id="PF13649"/>
    </source>
</evidence>
<accession>A0A7X5UBN3</accession>
<keyword evidence="3" id="KW-1185">Reference proteome</keyword>
<dbReference type="AlphaFoldDB" id="A0A7X5UBN3"/>
<keyword evidence="2" id="KW-0489">Methyltransferase</keyword>